<dbReference type="InterPro" id="IPR021331">
    <property type="entry name" value="Hva1_TUDOR"/>
</dbReference>
<dbReference type="Pfam" id="PF11160">
    <property type="entry name" value="Hva1_TUDOR"/>
    <property type="match status" value="1"/>
</dbReference>
<organism evidence="2 3">
    <name type="scientific">Leucocoprinus birnbaumii</name>
    <dbReference type="NCBI Taxonomy" id="56174"/>
    <lineage>
        <taxon>Eukaryota</taxon>
        <taxon>Fungi</taxon>
        <taxon>Dikarya</taxon>
        <taxon>Basidiomycota</taxon>
        <taxon>Agaricomycotina</taxon>
        <taxon>Agaricomycetes</taxon>
        <taxon>Agaricomycetidae</taxon>
        <taxon>Agaricales</taxon>
        <taxon>Agaricineae</taxon>
        <taxon>Agaricaceae</taxon>
        <taxon>Leucocoprinus</taxon>
    </lineage>
</organism>
<protein>
    <recommendedName>
        <fullName evidence="1">Hypervirulence associated protein TUDOR domain-containing protein</fullName>
    </recommendedName>
</protein>
<dbReference type="EMBL" id="JANIEX010001004">
    <property type="protein sequence ID" value="KAJ3561441.1"/>
    <property type="molecule type" value="Genomic_DNA"/>
</dbReference>
<gene>
    <name evidence="2" type="ORF">NP233_g10192</name>
</gene>
<comment type="caution">
    <text evidence="2">The sequence shown here is derived from an EMBL/GenBank/DDBJ whole genome shotgun (WGS) entry which is preliminary data.</text>
</comment>
<dbReference type="Proteomes" id="UP001213000">
    <property type="component" value="Unassembled WGS sequence"/>
</dbReference>
<proteinExistence type="predicted"/>
<name>A0AAD5VJF8_9AGAR</name>
<evidence type="ECO:0000313" key="3">
    <source>
        <dbReference type="Proteomes" id="UP001213000"/>
    </source>
</evidence>
<evidence type="ECO:0000259" key="1">
    <source>
        <dbReference type="Pfam" id="PF11160"/>
    </source>
</evidence>
<feature type="domain" description="Hypervirulence associated protein TUDOR" evidence="1">
    <location>
        <begin position="8"/>
        <end position="76"/>
    </location>
</feature>
<reference evidence="2" key="1">
    <citation type="submission" date="2022-07" db="EMBL/GenBank/DDBJ databases">
        <title>Genome Sequence of Leucocoprinus birnbaumii.</title>
        <authorList>
            <person name="Buettner E."/>
        </authorList>
    </citation>
    <scope>NUCLEOTIDE SEQUENCE</scope>
    <source>
        <strain evidence="2">VT141</strain>
    </source>
</reference>
<keyword evidence="3" id="KW-1185">Reference proteome</keyword>
<sequence length="81" mass="8530">MVAQFKVGDRVKYHAIGGASSGADTSTSTGEIVDIKTQTESAGTQGIKAQASEQEPRFVIRNDNTQKETAYKAGNILGLAD</sequence>
<evidence type="ECO:0000313" key="2">
    <source>
        <dbReference type="EMBL" id="KAJ3561441.1"/>
    </source>
</evidence>
<accession>A0AAD5VJF8</accession>
<dbReference type="AlphaFoldDB" id="A0AAD5VJF8"/>